<feature type="compositionally biased region" description="Low complexity" evidence="12">
    <location>
        <begin position="568"/>
        <end position="596"/>
    </location>
</feature>
<evidence type="ECO:0000256" key="1">
    <source>
        <dbReference type="ARBA" id="ARBA00004394"/>
    </source>
</evidence>
<dbReference type="Pfam" id="PF04811">
    <property type="entry name" value="Sec23_trunk"/>
    <property type="match status" value="1"/>
</dbReference>
<feature type="domain" description="Sec23/Sec24 helical" evidence="16">
    <location>
        <begin position="522"/>
        <end position="643"/>
    </location>
</feature>
<dbReference type="Gene3D" id="2.30.30.380">
    <property type="entry name" value="Zn-finger domain of Sec23/24"/>
    <property type="match status" value="1"/>
</dbReference>
<dbReference type="InterPro" id="IPR036180">
    <property type="entry name" value="Gelsolin-like_dom_sf"/>
</dbReference>
<dbReference type="PANTHER" id="PTHR13803:SF39">
    <property type="entry name" value="SECRETORY 24AB, ISOFORM A"/>
    <property type="match status" value="1"/>
</dbReference>
<dbReference type="InParanoid" id="A0A2R5GBU9"/>
<dbReference type="SUPFAM" id="SSF82754">
    <property type="entry name" value="C-terminal, gelsolin-like domain of Sec23/24"/>
    <property type="match status" value="1"/>
</dbReference>
<evidence type="ECO:0000256" key="10">
    <source>
        <dbReference type="ARBA" id="ARBA00023034"/>
    </source>
</evidence>
<dbReference type="InterPro" id="IPR012990">
    <property type="entry name" value="Beta-sandwich_Sec23_24"/>
</dbReference>
<dbReference type="InterPro" id="IPR029006">
    <property type="entry name" value="ADF-H/Gelsolin-like_dom_sf"/>
</dbReference>
<evidence type="ECO:0000313" key="18">
    <source>
        <dbReference type="EMBL" id="GBG28457.1"/>
    </source>
</evidence>
<evidence type="ECO:0000313" key="19">
    <source>
        <dbReference type="Proteomes" id="UP000241890"/>
    </source>
</evidence>
<feature type="domain" description="Sec23/Sec24 beta-sandwich" evidence="17">
    <location>
        <begin position="427"/>
        <end position="511"/>
    </location>
</feature>
<evidence type="ECO:0000259" key="13">
    <source>
        <dbReference type="Pfam" id="PF00626"/>
    </source>
</evidence>
<gene>
    <name evidence="18" type="ORF">FCC1311_046802</name>
</gene>
<dbReference type="InterPro" id="IPR036174">
    <property type="entry name" value="Znf_Sec23_Sec24_sf"/>
</dbReference>
<proteinExistence type="inferred from homology"/>
<dbReference type="GO" id="GO:0008270">
    <property type="term" value="F:zinc ion binding"/>
    <property type="evidence" value="ECO:0007669"/>
    <property type="project" value="InterPro"/>
</dbReference>
<dbReference type="Pfam" id="PF04815">
    <property type="entry name" value="Sec23_helical"/>
    <property type="match status" value="1"/>
</dbReference>
<evidence type="ECO:0000259" key="15">
    <source>
        <dbReference type="Pfam" id="PF04811"/>
    </source>
</evidence>
<dbReference type="EMBL" id="BEYU01000041">
    <property type="protein sequence ID" value="GBG28457.1"/>
    <property type="molecule type" value="Genomic_DNA"/>
</dbReference>
<feature type="domain" description="Sec23/Sec24 trunk" evidence="15">
    <location>
        <begin position="186"/>
        <end position="421"/>
    </location>
</feature>
<evidence type="ECO:0000256" key="6">
    <source>
        <dbReference type="ARBA" id="ARBA00022490"/>
    </source>
</evidence>
<dbReference type="InterPro" id="IPR041742">
    <property type="entry name" value="Sec24-like_trunk_dom"/>
</dbReference>
<keyword evidence="19" id="KW-1185">Reference proteome</keyword>
<dbReference type="GO" id="GO:0000149">
    <property type="term" value="F:SNARE binding"/>
    <property type="evidence" value="ECO:0007669"/>
    <property type="project" value="TreeGrafter"/>
</dbReference>
<organism evidence="18 19">
    <name type="scientific">Hondaea fermentalgiana</name>
    <dbReference type="NCBI Taxonomy" id="2315210"/>
    <lineage>
        <taxon>Eukaryota</taxon>
        <taxon>Sar</taxon>
        <taxon>Stramenopiles</taxon>
        <taxon>Bigyra</taxon>
        <taxon>Labyrinthulomycetes</taxon>
        <taxon>Thraustochytrida</taxon>
        <taxon>Thraustochytriidae</taxon>
        <taxon>Hondaea</taxon>
    </lineage>
</organism>
<dbReference type="GO" id="GO:0070971">
    <property type="term" value="C:endoplasmic reticulum exit site"/>
    <property type="evidence" value="ECO:0007669"/>
    <property type="project" value="TreeGrafter"/>
</dbReference>
<reference evidence="18 19" key="1">
    <citation type="submission" date="2017-12" db="EMBL/GenBank/DDBJ databases">
        <title>Sequencing, de novo assembly and annotation of complete genome of a new Thraustochytrid species, strain FCC1311.</title>
        <authorList>
            <person name="Sedici K."/>
            <person name="Godart F."/>
            <person name="Aiese Cigliano R."/>
            <person name="Sanseverino W."/>
            <person name="Barakat M."/>
            <person name="Ortet P."/>
            <person name="Marechal E."/>
            <person name="Cagnac O."/>
            <person name="Amato A."/>
        </authorList>
    </citation>
    <scope>NUCLEOTIDE SEQUENCE [LARGE SCALE GENOMIC DNA]</scope>
</reference>
<comment type="caution">
    <text evidence="18">The sequence shown here is derived from an EMBL/GenBank/DDBJ whole genome shotgun (WGS) entry which is preliminary data.</text>
</comment>
<dbReference type="Gene3D" id="3.40.20.10">
    <property type="entry name" value="Severin"/>
    <property type="match status" value="1"/>
</dbReference>
<keyword evidence="11" id="KW-0472">Membrane</keyword>
<name>A0A2R5GBU9_9STRA</name>
<dbReference type="Pfam" id="PF08033">
    <property type="entry name" value="Sec23_BS"/>
    <property type="match status" value="1"/>
</dbReference>
<dbReference type="InterPro" id="IPR006895">
    <property type="entry name" value="Znf_Sec23_Sec24"/>
</dbReference>
<dbReference type="GO" id="GO:0005789">
    <property type="term" value="C:endoplasmic reticulum membrane"/>
    <property type="evidence" value="ECO:0007669"/>
    <property type="project" value="UniProtKB-SubCell"/>
</dbReference>
<dbReference type="FunCoup" id="A0A2R5GBU9">
    <property type="interactions" value="287"/>
</dbReference>
<keyword evidence="5" id="KW-0813">Transport</keyword>
<evidence type="ECO:0000256" key="3">
    <source>
        <dbReference type="ARBA" id="ARBA00004586"/>
    </source>
</evidence>
<evidence type="ECO:0000256" key="8">
    <source>
        <dbReference type="ARBA" id="ARBA00022892"/>
    </source>
</evidence>
<evidence type="ECO:0000256" key="7">
    <source>
        <dbReference type="ARBA" id="ARBA00022824"/>
    </source>
</evidence>
<dbReference type="SUPFAM" id="SSF81995">
    <property type="entry name" value="beta-sandwich domain of Sec23/24"/>
    <property type="match status" value="1"/>
</dbReference>
<feature type="region of interest" description="Disordered" evidence="12">
    <location>
        <begin position="566"/>
        <end position="596"/>
    </location>
</feature>
<protein>
    <submittedName>
        <fullName evidence="18">Protein transport protein SEC24</fullName>
    </submittedName>
</protein>
<evidence type="ECO:0000259" key="14">
    <source>
        <dbReference type="Pfam" id="PF04810"/>
    </source>
</evidence>
<keyword evidence="6" id="KW-0963">Cytoplasm</keyword>
<dbReference type="InterPro" id="IPR036465">
    <property type="entry name" value="vWFA_dom_sf"/>
</dbReference>
<dbReference type="GO" id="GO:0006886">
    <property type="term" value="P:intracellular protein transport"/>
    <property type="evidence" value="ECO:0007669"/>
    <property type="project" value="InterPro"/>
</dbReference>
<dbReference type="InterPro" id="IPR006896">
    <property type="entry name" value="Sec23/24_trunk_dom"/>
</dbReference>
<dbReference type="Gene3D" id="2.60.40.1670">
    <property type="entry name" value="beta-sandwich domain of Sec23/24"/>
    <property type="match status" value="1"/>
</dbReference>
<feature type="domain" description="Zinc finger Sec23/Sec24-type" evidence="14">
    <location>
        <begin position="112"/>
        <end position="147"/>
    </location>
</feature>
<evidence type="ECO:0000256" key="9">
    <source>
        <dbReference type="ARBA" id="ARBA00022927"/>
    </source>
</evidence>
<evidence type="ECO:0000256" key="4">
    <source>
        <dbReference type="ARBA" id="ARBA00008334"/>
    </source>
</evidence>
<accession>A0A2R5GBU9</accession>
<dbReference type="GO" id="GO:0000139">
    <property type="term" value="C:Golgi membrane"/>
    <property type="evidence" value="ECO:0007669"/>
    <property type="project" value="UniProtKB-SubCell"/>
</dbReference>
<evidence type="ECO:0000259" key="16">
    <source>
        <dbReference type="Pfam" id="PF04815"/>
    </source>
</evidence>
<dbReference type="Gene3D" id="3.40.50.410">
    <property type="entry name" value="von Willebrand factor, type A domain"/>
    <property type="match status" value="1"/>
</dbReference>
<dbReference type="Proteomes" id="UP000241890">
    <property type="component" value="Unassembled WGS sequence"/>
</dbReference>
<dbReference type="AlphaFoldDB" id="A0A2R5GBU9"/>
<comment type="subcellular location">
    <subcellularLocation>
        <location evidence="2">Cytoplasm</location>
    </subcellularLocation>
    <subcellularLocation>
        <location evidence="3">Endoplasmic reticulum membrane</location>
    </subcellularLocation>
    <subcellularLocation>
        <location evidence="1">Golgi apparatus membrane</location>
    </subcellularLocation>
</comment>
<dbReference type="SUPFAM" id="SSF81811">
    <property type="entry name" value="Helical domain of Sec23/24"/>
    <property type="match status" value="1"/>
</dbReference>
<dbReference type="InterPro" id="IPR006900">
    <property type="entry name" value="Sec23/24_helical_dom"/>
</dbReference>
<keyword evidence="7" id="KW-0256">Endoplasmic reticulum</keyword>
<dbReference type="InterPro" id="IPR050550">
    <property type="entry name" value="SEC23_SEC24_subfamily"/>
</dbReference>
<feature type="region of interest" description="Disordered" evidence="12">
    <location>
        <begin position="1"/>
        <end position="52"/>
    </location>
</feature>
<keyword evidence="10" id="KW-0333">Golgi apparatus</keyword>
<dbReference type="CDD" id="cd01479">
    <property type="entry name" value="Sec24-like"/>
    <property type="match status" value="1"/>
</dbReference>
<dbReference type="PANTHER" id="PTHR13803">
    <property type="entry name" value="SEC24-RELATED PROTEIN"/>
    <property type="match status" value="1"/>
</dbReference>
<dbReference type="OrthoDB" id="49016at2759"/>
<feature type="compositionally biased region" description="Low complexity" evidence="12">
    <location>
        <begin position="24"/>
        <end position="51"/>
    </location>
</feature>
<dbReference type="Pfam" id="PF00626">
    <property type="entry name" value="Gelsolin"/>
    <property type="match status" value="1"/>
</dbReference>
<evidence type="ECO:0000256" key="12">
    <source>
        <dbReference type="SAM" id="MobiDB-lite"/>
    </source>
</evidence>
<dbReference type="Pfam" id="PF04810">
    <property type="entry name" value="zf-Sec23_Sec24"/>
    <property type="match status" value="1"/>
</dbReference>
<dbReference type="GO" id="GO:0090110">
    <property type="term" value="P:COPII-coated vesicle cargo loading"/>
    <property type="evidence" value="ECO:0007669"/>
    <property type="project" value="TreeGrafter"/>
</dbReference>
<comment type="similarity">
    <text evidence="4">Belongs to the SEC23/SEC24 family. SEC24 subfamily.</text>
</comment>
<dbReference type="Gene3D" id="1.20.120.730">
    <property type="entry name" value="Sec23/Sec24 helical domain"/>
    <property type="match status" value="1"/>
</dbReference>
<keyword evidence="8" id="KW-0931">ER-Golgi transport</keyword>
<evidence type="ECO:0000256" key="5">
    <source>
        <dbReference type="ARBA" id="ARBA00022448"/>
    </source>
</evidence>
<feature type="domain" description="Gelsolin-like" evidence="13">
    <location>
        <begin position="689"/>
        <end position="747"/>
    </location>
</feature>
<dbReference type="InterPro" id="IPR036175">
    <property type="entry name" value="Sec23/24_helical_dom_sf"/>
</dbReference>
<dbReference type="SUPFAM" id="SSF53300">
    <property type="entry name" value="vWA-like"/>
    <property type="match status" value="1"/>
</dbReference>
<evidence type="ECO:0000256" key="2">
    <source>
        <dbReference type="ARBA" id="ARBA00004496"/>
    </source>
</evidence>
<evidence type="ECO:0000259" key="17">
    <source>
        <dbReference type="Pfam" id="PF08033"/>
    </source>
</evidence>
<dbReference type="SUPFAM" id="SSF82919">
    <property type="entry name" value="Zn-finger domain of Sec23/24"/>
    <property type="match status" value="1"/>
</dbReference>
<dbReference type="InterPro" id="IPR007123">
    <property type="entry name" value="Gelsolin-like_dom"/>
</dbReference>
<evidence type="ECO:0000256" key="11">
    <source>
        <dbReference type="ARBA" id="ARBA00023136"/>
    </source>
</evidence>
<keyword evidence="9" id="KW-0653">Protein transport</keyword>
<sequence>MQAPPPPSKPASQQNQGMYGQRTMPPMQQQPLPQMQPQQQQQMNRSQVQQPVLDPAAQCDKAWLDPTLSKFPTSDALSEQSALPLGCILQPLAEHPDGKEPPVVNFGSVGVVRCRACRAYINPFVIWLENGRRWKCNLCNRDNETSTLYYSHLDANGQRADRMEHPELSQGCIEIMAPSEYMVRPPQAPVYFFVIDVSFEAVQSGMLATAVKAIQECLDKLPGAPRTQVGFITYDYAVHYYSLNSNLSQPKMFVVSDLDELFLPCPEDLLVNLADSREVVDMLLDSLPRIHSKSQTHDIASGSAIQAAYRVMVHIGGKMIVFQSKLPTLGKGKLAHRENVRLLGTDKEHTLFQPADAFYQNTVSEMGKNQVSIELFLTPTAYCDAASLHSLAKSTGGQLHFFPRFTSQRHGQAFAEDVKRTLTREIAWEAVLRLRASHGVRVTGFHGNFQLRGNDLMQLPTCDADATYALEFRHQEKMVTSGVVTLQGALLYTNSNGQRRIRVLTTVLPVTSTVSDLHASANQDAIAAFISKKASTEAFLMALPQIRSKMQNFCVNVLRASKSSMNSMPYGQPPGMMMPQQQYQQQQQQQQQQGPQLPESMSLLPLYAMAMIKSPAFRGGDHVGFDERINFLHAVNRMSRANCALFLYPRLYEMHSMTPDCGRPVAVPANNQDAPLEAGTLRFGENQRIKLPRLVNLSAGSLNSSGVFLLDNGLELMLWVGRGVDPRLVQALFGVPTLDGIDGGVLRVERQPDDNDMKQRICNIIDGLRGSCKGTFQQIQVIKEGDPLEIRFRWFLVEDRASFTGGSFSYDEFIGNCQRLSLQAPQR</sequence>
<dbReference type="GO" id="GO:0030127">
    <property type="term" value="C:COPII vesicle coat"/>
    <property type="evidence" value="ECO:0007669"/>
    <property type="project" value="InterPro"/>
</dbReference>